<dbReference type="EMBL" id="BROD01000001">
    <property type="protein sequence ID" value="GKX67462.1"/>
    <property type="molecule type" value="Genomic_DNA"/>
</dbReference>
<reference evidence="1" key="1">
    <citation type="journal article" date="2025" name="Int. J. Syst. Evol. Microbiol.">
        <title>Inconstantimicrobium mannanitabidum sp. nov., a novel member of the family Clostridiaceae isolated from anoxic soil under the treatment of reductive soil disinfestation.</title>
        <authorList>
            <person name="Ueki A."/>
            <person name="Tonouchi A."/>
            <person name="Honma S."/>
            <person name="Kaku N."/>
            <person name="Ueki K."/>
        </authorList>
    </citation>
    <scope>NUCLEOTIDE SEQUENCE</scope>
    <source>
        <strain evidence="1">TW13</strain>
    </source>
</reference>
<gene>
    <name evidence="1" type="primary">rfbQ</name>
    <name evidence="1" type="ORF">rsdtw13_27200</name>
</gene>
<evidence type="ECO:0000313" key="1">
    <source>
        <dbReference type="EMBL" id="GKX67462.1"/>
    </source>
</evidence>
<dbReference type="Proteomes" id="UP001058074">
    <property type="component" value="Unassembled WGS sequence"/>
</dbReference>
<keyword evidence="2" id="KW-1185">Reference proteome</keyword>
<name>A0ACB5RDX2_9CLOT</name>
<proteinExistence type="predicted"/>
<protein>
    <submittedName>
        <fullName evidence="1">Rhamnosyltransferase</fullName>
    </submittedName>
</protein>
<sequence>MEGRSIAAIIISYNSQETIKETINSIMYQVDMVIVVDNNSDNLCTEILSELVSRSNKLKVIYLSENKGIASALNIGIREAMNNNLEYIVTLDHDSICCDEFVGKMLSQYKEMELTYKDLILAPDVIDKSSGISKYERLSDSNKLIKVEGLMQSGCVFNVRIFQEIGYFNEDLFIYYVDDEFCKRVASVEGNCFINRDVYILHNEGKHFSKKIFGKQFELRTYSGISLYYISRNCIYMCKQFSYSYFRRIIEEFRNTILFSKNRRKDLFYMYKGMKDGFKSVLGKMS</sequence>
<evidence type="ECO:0000313" key="2">
    <source>
        <dbReference type="Proteomes" id="UP001058074"/>
    </source>
</evidence>
<accession>A0ACB5RDX2</accession>
<comment type="caution">
    <text evidence="1">The sequence shown here is derived from an EMBL/GenBank/DDBJ whole genome shotgun (WGS) entry which is preliminary data.</text>
</comment>
<organism evidence="1 2">
    <name type="scientific">Inconstantimicrobium mannanitabidum</name>
    <dbReference type="NCBI Taxonomy" id="1604901"/>
    <lineage>
        <taxon>Bacteria</taxon>
        <taxon>Bacillati</taxon>
        <taxon>Bacillota</taxon>
        <taxon>Clostridia</taxon>
        <taxon>Eubacteriales</taxon>
        <taxon>Clostridiaceae</taxon>
        <taxon>Inconstantimicrobium</taxon>
    </lineage>
</organism>